<dbReference type="Proteomes" id="UP001497482">
    <property type="component" value="Chromosome 21"/>
</dbReference>
<evidence type="ECO:0000313" key="8">
    <source>
        <dbReference type="EMBL" id="CAL1596913.1"/>
    </source>
</evidence>
<dbReference type="PANTHER" id="PTHR16024">
    <property type="entry name" value="XK-RELATED PROTEIN"/>
    <property type="match status" value="1"/>
</dbReference>
<dbReference type="InterPro" id="IPR018629">
    <property type="entry name" value="XK-rel"/>
</dbReference>
<comment type="caution">
    <text evidence="7">Lacks conserved residue(s) required for the propagation of feature annotation.</text>
</comment>
<accession>A0AAV2L8I0</accession>
<evidence type="ECO:0000256" key="4">
    <source>
        <dbReference type="ARBA" id="ARBA00022692"/>
    </source>
</evidence>
<name>A0AAV2L8I0_KNICA</name>
<evidence type="ECO:0000256" key="3">
    <source>
        <dbReference type="ARBA" id="ARBA00022475"/>
    </source>
</evidence>
<dbReference type="GO" id="GO:0005886">
    <property type="term" value="C:plasma membrane"/>
    <property type="evidence" value="ECO:0007669"/>
    <property type="project" value="UniProtKB-SubCell"/>
</dbReference>
<dbReference type="InterPro" id="IPR050895">
    <property type="entry name" value="XK-related_scramblase"/>
</dbReference>
<keyword evidence="9" id="KW-1185">Reference proteome</keyword>
<dbReference type="PANTHER" id="PTHR16024:SF13">
    <property type="entry name" value="XK-RELATED PROTEIN 9"/>
    <property type="match status" value="1"/>
</dbReference>
<sequence>MLTGLLVSQIFSYAWYIDDTNDIFINPNGKTTIAGLSKAGLGTLHLLCLGIFTRYYQLLKKGFGVLWRSDHSLTREEHREKHHTLFCMATDLSMLKLFESFLESVPQLLLQVYVILFSHREASILQYLSMVFSFLSTAWALVDYRRCLRRSLPRISEMPSGLPTVVYLLYKLGTITSLLSSLL</sequence>
<keyword evidence="4 7" id="KW-0812">Transmembrane</keyword>
<dbReference type="Pfam" id="PF09815">
    <property type="entry name" value="XK-related"/>
    <property type="match status" value="1"/>
</dbReference>
<evidence type="ECO:0000256" key="5">
    <source>
        <dbReference type="ARBA" id="ARBA00022989"/>
    </source>
</evidence>
<feature type="transmembrane region" description="Helical" evidence="7">
    <location>
        <begin position="124"/>
        <end position="142"/>
    </location>
</feature>
<evidence type="ECO:0000256" key="2">
    <source>
        <dbReference type="ARBA" id="ARBA00008789"/>
    </source>
</evidence>
<comment type="subcellular location">
    <subcellularLocation>
        <location evidence="1">Cell membrane</location>
        <topology evidence="1">Multi-pass membrane protein</topology>
    </subcellularLocation>
    <subcellularLocation>
        <location evidence="7">Membrane</location>
        <topology evidence="7">Multi-pass membrane protein</topology>
    </subcellularLocation>
</comment>
<evidence type="ECO:0000256" key="6">
    <source>
        <dbReference type="ARBA" id="ARBA00023136"/>
    </source>
</evidence>
<reference evidence="8 9" key="1">
    <citation type="submission" date="2024-04" db="EMBL/GenBank/DDBJ databases">
        <authorList>
            <person name="Waldvogel A.-M."/>
            <person name="Schoenle A."/>
        </authorList>
    </citation>
    <scope>NUCLEOTIDE SEQUENCE [LARGE SCALE GENOMIC DNA]</scope>
</reference>
<evidence type="ECO:0000256" key="7">
    <source>
        <dbReference type="RuleBase" id="RU910716"/>
    </source>
</evidence>
<comment type="similarity">
    <text evidence="2 7">Belongs to the XK family.</text>
</comment>
<dbReference type="AlphaFoldDB" id="A0AAV2L8I0"/>
<dbReference type="EMBL" id="OZ035843">
    <property type="protein sequence ID" value="CAL1596913.1"/>
    <property type="molecule type" value="Genomic_DNA"/>
</dbReference>
<protein>
    <recommendedName>
        <fullName evidence="7">XK-related protein</fullName>
    </recommendedName>
</protein>
<keyword evidence="6 7" id="KW-0472">Membrane</keyword>
<evidence type="ECO:0000256" key="1">
    <source>
        <dbReference type="ARBA" id="ARBA00004651"/>
    </source>
</evidence>
<keyword evidence="3" id="KW-1003">Cell membrane</keyword>
<evidence type="ECO:0000313" key="9">
    <source>
        <dbReference type="Proteomes" id="UP001497482"/>
    </source>
</evidence>
<organism evidence="8 9">
    <name type="scientific">Knipowitschia caucasica</name>
    <name type="common">Caucasian dwarf goby</name>
    <name type="synonym">Pomatoschistus caucasicus</name>
    <dbReference type="NCBI Taxonomy" id="637954"/>
    <lineage>
        <taxon>Eukaryota</taxon>
        <taxon>Metazoa</taxon>
        <taxon>Chordata</taxon>
        <taxon>Craniata</taxon>
        <taxon>Vertebrata</taxon>
        <taxon>Euteleostomi</taxon>
        <taxon>Actinopterygii</taxon>
        <taxon>Neopterygii</taxon>
        <taxon>Teleostei</taxon>
        <taxon>Neoteleostei</taxon>
        <taxon>Acanthomorphata</taxon>
        <taxon>Gobiaria</taxon>
        <taxon>Gobiiformes</taxon>
        <taxon>Gobioidei</taxon>
        <taxon>Gobiidae</taxon>
        <taxon>Gobiinae</taxon>
        <taxon>Knipowitschia</taxon>
    </lineage>
</organism>
<keyword evidence="5 7" id="KW-1133">Transmembrane helix</keyword>
<gene>
    <name evidence="8" type="ORF">KC01_LOCUS25512</name>
</gene>
<proteinExistence type="inferred from homology"/>